<proteinExistence type="predicted"/>
<dbReference type="PRINTS" id="PR00114">
    <property type="entry name" value="STPHPHTASE"/>
</dbReference>
<protein>
    <recommendedName>
        <fullName evidence="5">Serine/threonine specific protein phosphatases domain-containing protein</fullName>
    </recommendedName>
</protein>
<evidence type="ECO:0000259" key="5">
    <source>
        <dbReference type="SMART" id="SM00156"/>
    </source>
</evidence>
<evidence type="ECO:0000313" key="6">
    <source>
        <dbReference type="EMBL" id="KAG2239505.1"/>
    </source>
</evidence>
<comment type="caution">
    <text evidence="6">The sequence shown here is derived from an EMBL/GenBank/DDBJ whole genome shotgun (WGS) entry which is preliminary data.</text>
</comment>
<dbReference type="AlphaFoldDB" id="A0A8X7TEW1"/>
<organism evidence="6 7">
    <name type="scientific">Brassica carinata</name>
    <name type="common">Ethiopian mustard</name>
    <name type="synonym">Abyssinian cabbage</name>
    <dbReference type="NCBI Taxonomy" id="52824"/>
    <lineage>
        <taxon>Eukaryota</taxon>
        <taxon>Viridiplantae</taxon>
        <taxon>Streptophyta</taxon>
        <taxon>Embryophyta</taxon>
        <taxon>Tracheophyta</taxon>
        <taxon>Spermatophyta</taxon>
        <taxon>Magnoliopsida</taxon>
        <taxon>eudicotyledons</taxon>
        <taxon>Gunneridae</taxon>
        <taxon>Pentapetalae</taxon>
        <taxon>rosids</taxon>
        <taxon>malvids</taxon>
        <taxon>Brassicales</taxon>
        <taxon>Brassicaceae</taxon>
        <taxon>Brassiceae</taxon>
        <taxon>Brassica</taxon>
    </lineage>
</organism>
<keyword evidence="2" id="KW-0479">Metal-binding</keyword>
<dbReference type="Gene3D" id="3.60.21.10">
    <property type="match status" value="1"/>
</dbReference>
<keyword evidence="7" id="KW-1185">Reference proteome</keyword>
<dbReference type="Pfam" id="PF00149">
    <property type="entry name" value="Metallophos"/>
    <property type="match status" value="1"/>
</dbReference>
<gene>
    <name evidence="6" type="ORF">Bca52824_091650</name>
</gene>
<comment type="cofactor">
    <cofactor evidence="1">
        <name>Mn(2+)</name>
        <dbReference type="ChEBI" id="CHEBI:29035"/>
    </cofactor>
</comment>
<evidence type="ECO:0000256" key="4">
    <source>
        <dbReference type="SAM" id="Coils"/>
    </source>
</evidence>
<evidence type="ECO:0000313" key="7">
    <source>
        <dbReference type="Proteomes" id="UP000886595"/>
    </source>
</evidence>
<evidence type="ECO:0000256" key="1">
    <source>
        <dbReference type="ARBA" id="ARBA00001936"/>
    </source>
</evidence>
<keyword evidence="3" id="KW-0464">Manganese</keyword>
<keyword evidence="4" id="KW-0175">Coiled coil</keyword>
<dbReference type="GO" id="GO:0016787">
    <property type="term" value="F:hydrolase activity"/>
    <property type="evidence" value="ECO:0007669"/>
    <property type="project" value="InterPro"/>
</dbReference>
<dbReference type="InterPro" id="IPR029052">
    <property type="entry name" value="Metallo-depent_PP-like"/>
</dbReference>
<dbReference type="InterPro" id="IPR004843">
    <property type="entry name" value="Calcineurin-like_PHP"/>
</dbReference>
<dbReference type="SMART" id="SM00156">
    <property type="entry name" value="PP2Ac"/>
    <property type="match status" value="1"/>
</dbReference>
<dbReference type="PANTHER" id="PTHR45668">
    <property type="entry name" value="SERINE/THREONINE-PROTEIN PHOSPHATASE 5-RELATED"/>
    <property type="match status" value="1"/>
</dbReference>
<accession>A0A8X7TEW1</accession>
<sequence length="878" mass="99784">MPSPEISKRVLDAKLEACKFAFLKLSAVKTTKMKSYKQLRTLLMLKEISRRGADRDFLKDPENSVTRILCSVLKQVVSNADRSLKSLRGFHYETLDDQERGHVNRMIASVQGMCSRKYEPETVDQLDDITEPMEMEIYLGNGDGDFSDIVLEPISWPLESQLTPEWVESLMGLLNQFTWKNSVSSEFPSTLPYSVAVSLVDCAAQILDKEANCVRINCCGENCRVVVVGDLHGQLHDLLKIFDQSGRPSQNQWFVFNGNYIGRGSWSLEVFLVLLAWKILMPERVFLLRGSSETRVSAEELGFLKETCDRYADEQGQVLYSKCIDCFKALPLASVISDSVYTTHGGLFQSTSRVHEDSKTNPSLLVGSLEELDKIERRRQVGENDDGNITLNHVLWSCPWMADGLSESNYKGLLWGADCTESFLKQSNLKMIIRSHEGPDARSDREDMGNILCGYSVDHEVESGKLYTIFSASNLSQGSRNYENEGSYAVLEPPSFSEPKFVSYTVENIPRSLHQNVSVGSSTQQQIMWGNRTEHGFASMGISNPPSWTVSLPSEPSQILQLQEPPQVFEGLPLPDTIEEPHKSNYDYLFRLISALKQEVQIRDTREKELSLNPRGLLHSRMDGGGGGVRAGCMRIRCPSPRRAMSRLFNSSKEKVKGKKKKAIAEIRVRDYDSVRIRNFSEDGPDHGVDQSTDSPMTIDSEMKGREFLFSIGVSYYLLHLIATGREEIHKIVDLRNDLEKLLECQNDEMRRKHQEFVKIRDNIEKLLEFHNDDLRRKQEQCETTAYSTTSDVVDGPESSTDHYYSPQFLETSLIKREGSLKHYVYNEREEDHGGEMDQLEAELEAEFELLQIGQDHEGNYSKHKVNYYLTSESLSLK</sequence>
<dbReference type="EMBL" id="JAAMPC010001597">
    <property type="protein sequence ID" value="KAG2239505.1"/>
    <property type="molecule type" value="Genomic_DNA"/>
</dbReference>
<evidence type="ECO:0000256" key="3">
    <source>
        <dbReference type="ARBA" id="ARBA00023211"/>
    </source>
</evidence>
<dbReference type="SUPFAM" id="SSF56300">
    <property type="entry name" value="Metallo-dependent phosphatases"/>
    <property type="match status" value="1"/>
</dbReference>
<reference evidence="6 7" key="1">
    <citation type="submission" date="2020-02" db="EMBL/GenBank/DDBJ databases">
        <authorList>
            <person name="Ma Q."/>
            <person name="Huang Y."/>
            <person name="Song X."/>
            <person name="Pei D."/>
        </authorList>
    </citation>
    <scope>NUCLEOTIDE SEQUENCE [LARGE SCALE GENOMIC DNA]</scope>
    <source>
        <strain evidence="6">Sxm20200214</strain>
        <tissue evidence="6">Leaf</tissue>
    </source>
</reference>
<dbReference type="OrthoDB" id="445564at2759"/>
<dbReference type="InterPro" id="IPR006186">
    <property type="entry name" value="Ser/Thr-sp_prot-phosphatase"/>
</dbReference>
<name>A0A8X7TEW1_BRACI</name>
<evidence type="ECO:0000256" key="2">
    <source>
        <dbReference type="ARBA" id="ARBA00022723"/>
    </source>
</evidence>
<dbReference type="GO" id="GO:0046872">
    <property type="term" value="F:metal ion binding"/>
    <property type="evidence" value="ECO:0007669"/>
    <property type="project" value="UniProtKB-KW"/>
</dbReference>
<dbReference type="PANTHER" id="PTHR45668:SF14">
    <property type="entry name" value="SERINE_THREONINE-PROTEIN PHOSPHATASE 7 INACTIVE HOMOLOG"/>
    <property type="match status" value="1"/>
</dbReference>
<dbReference type="Proteomes" id="UP000886595">
    <property type="component" value="Unassembled WGS sequence"/>
</dbReference>
<dbReference type="InterPro" id="IPR051134">
    <property type="entry name" value="PPP_phosphatase"/>
</dbReference>
<feature type="coiled-coil region" evidence="4">
    <location>
        <begin position="736"/>
        <end position="781"/>
    </location>
</feature>
<feature type="domain" description="Serine/threonine specific protein phosphatases" evidence="5">
    <location>
        <begin position="191"/>
        <end position="508"/>
    </location>
</feature>